<gene>
    <name evidence="2" type="ORF">EXN66_Car008765</name>
</gene>
<sequence length="349" mass="38133">MERVWCMCSSKKVALGYDEGSIITKVLGEFPEVVQTGAWVETASSTPALSTDSTIMLGEKSSPLLTWTGLQALRHLNVISYSLLLSVLEYQTAETKKDVIMAYIISREQRTQEHKFELALQLGEIKIAYQLALEAETGQMSGPSHQNKSIARGCIPGKDISAQPCVKPNENYNVLEESAGLVCKEEVNEPPIESQEHPVTIAEEHVGPKQAVSSEVSALETLMDIVTKSEKALASAEDYHHSEEPEMVQYGPIEDGRSLVEKDIQEMSPVTEAVSAACELSTFLLPDSLEDKMPVLEQVPTQISEQEIQQKASPIKPEDNLEVSLEPEVLSPAAAPTDVNIAEEEEAAA</sequence>
<feature type="region of interest" description="Disordered" evidence="1">
    <location>
        <begin position="328"/>
        <end position="349"/>
    </location>
</feature>
<keyword evidence="2" id="KW-0167">Capsid protein</keyword>
<protein>
    <submittedName>
        <fullName evidence="2">Coatomer subunit beta' Beta'-coat protein</fullName>
    </submittedName>
</protein>
<reference evidence="2 3" key="1">
    <citation type="submission" date="2019-02" db="EMBL/GenBank/DDBJ databases">
        <title>Opniocepnalus argus genome.</title>
        <authorList>
            <person name="Zhou C."/>
            <person name="Xiao S."/>
        </authorList>
    </citation>
    <scope>NUCLEOTIDE SEQUENCE [LARGE SCALE GENOMIC DNA]</scope>
    <source>
        <strain evidence="2">OARG1902GOOAL</strain>
        <tissue evidence="2">Muscle</tissue>
    </source>
</reference>
<dbReference type="EMBL" id="CM015719">
    <property type="protein sequence ID" value="KAF3693089.1"/>
    <property type="molecule type" value="Genomic_DNA"/>
</dbReference>
<evidence type="ECO:0000313" key="2">
    <source>
        <dbReference type="EMBL" id="KAF3693089.1"/>
    </source>
</evidence>
<keyword evidence="3" id="KW-1185">Reference proteome</keyword>
<accession>A0A6G1PS87</accession>
<proteinExistence type="predicted"/>
<dbReference type="Proteomes" id="UP000503349">
    <property type="component" value="Chromosome 8"/>
</dbReference>
<evidence type="ECO:0000313" key="3">
    <source>
        <dbReference type="Proteomes" id="UP000503349"/>
    </source>
</evidence>
<reference evidence="3" key="2">
    <citation type="submission" date="2019-02" db="EMBL/GenBank/DDBJ databases">
        <title>Opniocepnalus argus Var Kimnra genome.</title>
        <authorList>
            <person name="Zhou C."/>
            <person name="Xiao S."/>
        </authorList>
    </citation>
    <scope>NUCLEOTIDE SEQUENCE [LARGE SCALE GENOMIC DNA]</scope>
</reference>
<dbReference type="AlphaFoldDB" id="A0A6G1PS87"/>
<name>A0A6G1PS87_CHAAH</name>
<organism evidence="2 3">
    <name type="scientific">Channa argus</name>
    <name type="common">Northern snakehead</name>
    <name type="synonym">Ophicephalus argus</name>
    <dbReference type="NCBI Taxonomy" id="215402"/>
    <lineage>
        <taxon>Eukaryota</taxon>
        <taxon>Metazoa</taxon>
        <taxon>Chordata</taxon>
        <taxon>Craniata</taxon>
        <taxon>Vertebrata</taxon>
        <taxon>Euteleostomi</taxon>
        <taxon>Actinopterygii</taxon>
        <taxon>Neopterygii</taxon>
        <taxon>Teleostei</taxon>
        <taxon>Neoteleostei</taxon>
        <taxon>Acanthomorphata</taxon>
        <taxon>Anabantaria</taxon>
        <taxon>Anabantiformes</taxon>
        <taxon>Channoidei</taxon>
        <taxon>Channidae</taxon>
        <taxon>Channa</taxon>
    </lineage>
</organism>
<keyword evidence="2" id="KW-0946">Virion</keyword>
<evidence type="ECO:0000256" key="1">
    <source>
        <dbReference type="SAM" id="MobiDB-lite"/>
    </source>
</evidence>